<evidence type="ECO:0000313" key="3">
    <source>
        <dbReference type="Proteomes" id="UP000838412"/>
    </source>
</evidence>
<accession>A0A8J9ZEI7</accession>
<feature type="region of interest" description="Disordered" evidence="1">
    <location>
        <begin position="123"/>
        <end position="160"/>
    </location>
</feature>
<proteinExistence type="predicted"/>
<keyword evidence="3" id="KW-1185">Reference proteome</keyword>
<dbReference type="AlphaFoldDB" id="A0A8J9ZEI7"/>
<feature type="compositionally biased region" description="Polar residues" evidence="1">
    <location>
        <begin position="60"/>
        <end position="91"/>
    </location>
</feature>
<feature type="region of interest" description="Disordered" evidence="1">
    <location>
        <begin position="58"/>
        <end position="103"/>
    </location>
</feature>
<feature type="compositionally biased region" description="Low complexity" evidence="1">
    <location>
        <begin position="27"/>
        <end position="38"/>
    </location>
</feature>
<evidence type="ECO:0000313" key="2">
    <source>
        <dbReference type="EMBL" id="CAH1252493.1"/>
    </source>
</evidence>
<feature type="region of interest" description="Disordered" evidence="1">
    <location>
        <begin position="1"/>
        <end position="38"/>
    </location>
</feature>
<dbReference type="Proteomes" id="UP000838412">
    <property type="component" value="Chromosome 2"/>
</dbReference>
<dbReference type="EMBL" id="OV696687">
    <property type="protein sequence ID" value="CAH1252493.1"/>
    <property type="molecule type" value="Genomic_DNA"/>
</dbReference>
<organism evidence="2 3">
    <name type="scientific">Branchiostoma lanceolatum</name>
    <name type="common">Common lancelet</name>
    <name type="synonym">Amphioxus lanceolatum</name>
    <dbReference type="NCBI Taxonomy" id="7740"/>
    <lineage>
        <taxon>Eukaryota</taxon>
        <taxon>Metazoa</taxon>
        <taxon>Chordata</taxon>
        <taxon>Cephalochordata</taxon>
        <taxon>Leptocardii</taxon>
        <taxon>Amphioxiformes</taxon>
        <taxon>Branchiostomatidae</taxon>
        <taxon>Branchiostoma</taxon>
    </lineage>
</organism>
<feature type="compositionally biased region" description="Low complexity" evidence="1">
    <location>
        <begin position="92"/>
        <end position="103"/>
    </location>
</feature>
<feature type="compositionally biased region" description="Polar residues" evidence="1">
    <location>
        <begin position="125"/>
        <end position="150"/>
    </location>
</feature>
<sequence length="194" mass="21135">MGKSGYSSSDPTNGCRNSPSMASVSQVTPRPTPRTAAGTVPAWRPCLRLLLVRPHERLQEQSQHGVRVSGYSSSDPTNGCRNSPSMASVSQVTPRPTPRTAAGTVPAWRPCLRLLLVRPHERLQEQSQHGVRVSGYSSSDPTNGCRNSPSVPRKQTVANSHRQIRSITMATYCQSPATCRKDKRRMTVEVGVTS</sequence>
<reference evidence="2" key="1">
    <citation type="submission" date="2022-01" db="EMBL/GenBank/DDBJ databases">
        <authorList>
            <person name="Braso-Vives M."/>
        </authorList>
    </citation>
    <scope>NUCLEOTIDE SEQUENCE</scope>
</reference>
<name>A0A8J9ZEI7_BRALA</name>
<evidence type="ECO:0000256" key="1">
    <source>
        <dbReference type="SAM" id="MobiDB-lite"/>
    </source>
</evidence>
<gene>
    <name evidence="2" type="primary">Hypp907</name>
    <name evidence="2" type="ORF">BLAG_LOCUS12561</name>
</gene>
<feature type="compositionally biased region" description="Polar residues" evidence="1">
    <location>
        <begin position="1"/>
        <end position="26"/>
    </location>
</feature>
<protein>
    <submittedName>
        <fullName evidence="2">Hypp907 protein</fullName>
    </submittedName>
</protein>